<name>A0A5N6QLN9_9ROSI</name>
<dbReference type="PANTHER" id="PTHR16223:SF338">
    <property type="entry name" value="TRANSCRIPTION FACTOR RSL2"/>
    <property type="match status" value="1"/>
</dbReference>
<keyword evidence="4" id="KW-0804">Transcription</keyword>
<evidence type="ECO:0000313" key="9">
    <source>
        <dbReference type="Proteomes" id="UP000327013"/>
    </source>
</evidence>
<dbReference type="Proteomes" id="UP000327013">
    <property type="component" value="Chromosome 2"/>
</dbReference>
<keyword evidence="2" id="KW-0805">Transcription regulation</keyword>
<comment type="subcellular location">
    <subcellularLocation>
        <location evidence="1">Nucleus</location>
    </subcellularLocation>
</comment>
<dbReference type="GO" id="GO:0046983">
    <property type="term" value="F:protein dimerization activity"/>
    <property type="evidence" value="ECO:0007669"/>
    <property type="project" value="InterPro"/>
</dbReference>
<evidence type="ECO:0000256" key="5">
    <source>
        <dbReference type="ARBA" id="ARBA00023242"/>
    </source>
</evidence>
<accession>A0A5N6QLN9</accession>
<feature type="region of interest" description="Disordered" evidence="6">
    <location>
        <begin position="190"/>
        <end position="239"/>
    </location>
</feature>
<keyword evidence="5" id="KW-0539">Nucleus</keyword>
<dbReference type="Pfam" id="PF00010">
    <property type="entry name" value="HLH"/>
    <property type="match status" value="1"/>
</dbReference>
<dbReference type="AlphaFoldDB" id="A0A5N6QLN9"/>
<dbReference type="Gene3D" id="4.10.280.10">
    <property type="entry name" value="Helix-loop-helix DNA-binding domain"/>
    <property type="match status" value="1"/>
</dbReference>
<evidence type="ECO:0000256" key="4">
    <source>
        <dbReference type="ARBA" id="ARBA00023163"/>
    </source>
</evidence>
<reference evidence="8 9" key="1">
    <citation type="submission" date="2019-06" db="EMBL/GenBank/DDBJ databases">
        <title>A chromosomal-level reference genome of Carpinus fangiana (Coryloideae, Betulaceae).</title>
        <authorList>
            <person name="Yang X."/>
            <person name="Wang Z."/>
            <person name="Zhang L."/>
            <person name="Hao G."/>
            <person name="Liu J."/>
            <person name="Yang Y."/>
        </authorList>
    </citation>
    <scope>NUCLEOTIDE SEQUENCE [LARGE SCALE GENOMIC DNA]</scope>
    <source>
        <strain evidence="8">Cfa_2016G</strain>
        <tissue evidence="8">Leaf</tissue>
    </source>
</reference>
<protein>
    <recommendedName>
        <fullName evidence="7">BHLH domain-containing protein</fullName>
    </recommendedName>
</protein>
<dbReference type="SMART" id="SM00353">
    <property type="entry name" value="HLH"/>
    <property type="match status" value="1"/>
</dbReference>
<dbReference type="GO" id="GO:0000981">
    <property type="term" value="F:DNA-binding transcription factor activity, RNA polymerase II-specific"/>
    <property type="evidence" value="ECO:0007669"/>
    <property type="project" value="TreeGrafter"/>
</dbReference>
<proteinExistence type="predicted"/>
<dbReference type="InterPro" id="IPR045843">
    <property type="entry name" value="IND-like"/>
</dbReference>
<dbReference type="PROSITE" id="PS50888">
    <property type="entry name" value="BHLH"/>
    <property type="match status" value="1"/>
</dbReference>
<evidence type="ECO:0000256" key="1">
    <source>
        <dbReference type="ARBA" id="ARBA00004123"/>
    </source>
</evidence>
<dbReference type="GO" id="GO:0005634">
    <property type="term" value="C:nucleus"/>
    <property type="evidence" value="ECO:0007669"/>
    <property type="project" value="UniProtKB-SubCell"/>
</dbReference>
<feature type="domain" description="BHLH" evidence="7">
    <location>
        <begin position="235"/>
        <end position="284"/>
    </location>
</feature>
<feature type="region of interest" description="Disordered" evidence="6">
    <location>
        <begin position="145"/>
        <end position="178"/>
    </location>
</feature>
<dbReference type="InterPro" id="IPR011598">
    <property type="entry name" value="bHLH_dom"/>
</dbReference>
<keyword evidence="9" id="KW-1185">Reference proteome</keyword>
<gene>
    <name evidence="8" type="ORF">FH972_004634</name>
</gene>
<dbReference type="FunFam" id="4.10.280.10:FF:000022">
    <property type="entry name" value="Basic helix-loop-helix transcription factor"/>
    <property type="match status" value="1"/>
</dbReference>
<organism evidence="8 9">
    <name type="scientific">Carpinus fangiana</name>
    <dbReference type="NCBI Taxonomy" id="176857"/>
    <lineage>
        <taxon>Eukaryota</taxon>
        <taxon>Viridiplantae</taxon>
        <taxon>Streptophyta</taxon>
        <taxon>Embryophyta</taxon>
        <taxon>Tracheophyta</taxon>
        <taxon>Spermatophyta</taxon>
        <taxon>Magnoliopsida</taxon>
        <taxon>eudicotyledons</taxon>
        <taxon>Gunneridae</taxon>
        <taxon>Pentapetalae</taxon>
        <taxon>rosids</taxon>
        <taxon>fabids</taxon>
        <taxon>Fagales</taxon>
        <taxon>Betulaceae</taxon>
        <taxon>Carpinus</taxon>
    </lineage>
</organism>
<keyword evidence="3" id="KW-0238">DNA-binding</keyword>
<evidence type="ECO:0000256" key="3">
    <source>
        <dbReference type="ARBA" id="ARBA00023125"/>
    </source>
</evidence>
<dbReference type="OrthoDB" id="651283at2759"/>
<evidence type="ECO:0000313" key="8">
    <source>
        <dbReference type="EMBL" id="KAE8008087.1"/>
    </source>
</evidence>
<dbReference type="InterPro" id="IPR036638">
    <property type="entry name" value="HLH_DNA-bd_sf"/>
</dbReference>
<dbReference type="PANTHER" id="PTHR16223">
    <property type="entry name" value="TRANSCRIPTION FACTOR BHLH83-RELATED"/>
    <property type="match status" value="1"/>
</dbReference>
<dbReference type="SUPFAM" id="SSF47459">
    <property type="entry name" value="HLH, helix-loop-helix DNA-binding domain"/>
    <property type="match status" value="1"/>
</dbReference>
<dbReference type="GO" id="GO:0048766">
    <property type="term" value="P:root hair initiation"/>
    <property type="evidence" value="ECO:0007669"/>
    <property type="project" value="UniProtKB-ARBA"/>
</dbReference>
<dbReference type="CDD" id="cd11454">
    <property type="entry name" value="bHLH_AtIND_like"/>
    <property type="match status" value="1"/>
</dbReference>
<feature type="compositionally biased region" description="Basic and acidic residues" evidence="6">
    <location>
        <begin position="153"/>
        <end position="163"/>
    </location>
</feature>
<evidence type="ECO:0000259" key="7">
    <source>
        <dbReference type="PROSITE" id="PS50888"/>
    </source>
</evidence>
<dbReference type="GO" id="GO:0000978">
    <property type="term" value="F:RNA polymerase II cis-regulatory region sequence-specific DNA binding"/>
    <property type="evidence" value="ECO:0007669"/>
    <property type="project" value="TreeGrafter"/>
</dbReference>
<dbReference type="EMBL" id="CM017322">
    <property type="protein sequence ID" value="KAE8008087.1"/>
    <property type="molecule type" value="Genomic_DNA"/>
</dbReference>
<sequence>MEHMGAISDGELSSLSVMYAAEEAEFMSQPPNNSVKAPSTFWPCHDSTMNMAGLGEGSYHSSDLSNSDLYTSSHFRVSSLSQQSYYMNDSMSMDLCMADVEINSLFLVEGNQEMSDGNAEESAGFGYMPEVVFADKDSELIKGSEMSGFNSISEDKGNNNRSEKPKKRSRSSEDVRKNIRMQQSMVNHKLASTSNNEDDCNADLNGQSSSSCSSEDDSINASQKLNGKTRARRELATGPQSLYARKRRERINERMRILQTLVPNGTKVDISTMLEEAVHYVKFLQLQIKLLISDDLWMYAPIAYNGLDIGLDLKMTPLGKL</sequence>
<evidence type="ECO:0000256" key="6">
    <source>
        <dbReference type="SAM" id="MobiDB-lite"/>
    </source>
</evidence>
<evidence type="ECO:0000256" key="2">
    <source>
        <dbReference type="ARBA" id="ARBA00023015"/>
    </source>
</evidence>